<comment type="caution">
    <text evidence="2">The sequence shown here is derived from an EMBL/GenBank/DDBJ whole genome shotgun (WGS) entry which is preliminary data.</text>
</comment>
<organism evidence="2 3">
    <name type="scientific">Tectimicrobiota bacterium</name>
    <dbReference type="NCBI Taxonomy" id="2528274"/>
    <lineage>
        <taxon>Bacteria</taxon>
        <taxon>Pseudomonadati</taxon>
        <taxon>Nitrospinota/Tectimicrobiota group</taxon>
        <taxon>Candidatus Tectimicrobiota</taxon>
    </lineage>
</organism>
<evidence type="ECO:0000259" key="1">
    <source>
        <dbReference type="PROSITE" id="PS50206"/>
    </source>
</evidence>
<dbReference type="Gene3D" id="3.40.250.10">
    <property type="entry name" value="Rhodanese-like domain"/>
    <property type="match status" value="1"/>
</dbReference>
<protein>
    <recommendedName>
        <fullName evidence="1">Rhodanese domain-containing protein</fullName>
    </recommendedName>
</protein>
<dbReference type="PROSITE" id="PS50206">
    <property type="entry name" value="RHODANESE_3"/>
    <property type="match status" value="1"/>
</dbReference>
<dbReference type="Pfam" id="PF00581">
    <property type="entry name" value="Rhodanese"/>
    <property type="match status" value="1"/>
</dbReference>
<dbReference type="EMBL" id="JACQWF010000295">
    <property type="protein sequence ID" value="MBI4596038.1"/>
    <property type="molecule type" value="Genomic_DNA"/>
</dbReference>
<sequence length="75" mass="8350">MGVETKISVADVPRLTPQEVRERTASGERIIIVDARERASFDVQHIEGALSIPLAEIGCLPEMMSGRESWVFYCT</sequence>
<evidence type="ECO:0000313" key="2">
    <source>
        <dbReference type="EMBL" id="MBI4596038.1"/>
    </source>
</evidence>
<evidence type="ECO:0000313" key="3">
    <source>
        <dbReference type="Proteomes" id="UP000772181"/>
    </source>
</evidence>
<dbReference type="InterPro" id="IPR036873">
    <property type="entry name" value="Rhodanese-like_dom_sf"/>
</dbReference>
<dbReference type="Proteomes" id="UP000772181">
    <property type="component" value="Unassembled WGS sequence"/>
</dbReference>
<feature type="domain" description="Rhodanese" evidence="1">
    <location>
        <begin position="26"/>
        <end position="75"/>
    </location>
</feature>
<proteinExistence type="predicted"/>
<dbReference type="AlphaFoldDB" id="A0A933LQC4"/>
<name>A0A933LQC4_UNCTE</name>
<dbReference type="InterPro" id="IPR001763">
    <property type="entry name" value="Rhodanese-like_dom"/>
</dbReference>
<dbReference type="SUPFAM" id="SSF52821">
    <property type="entry name" value="Rhodanese/Cell cycle control phosphatase"/>
    <property type="match status" value="1"/>
</dbReference>
<gene>
    <name evidence="2" type="ORF">HY730_06630</name>
</gene>
<reference evidence="2" key="1">
    <citation type="submission" date="2020-07" db="EMBL/GenBank/DDBJ databases">
        <title>Huge and variable diversity of episymbiotic CPR bacteria and DPANN archaea in groundwater ecosystems.</title>
        <authorList>
            <person name="He C.Y."/>
            <person name="Keren R."/>
            <person name="Whittaker M."/>
            <person name="Farag I.F."/>
            <person name="Doudna J."/>
            <person name="Cate J.H.D."/>
            <person name="Banfield J.F."/>
        </authorList>
    </citation>
    <scope>NUCLEOTIDE SEQUENCE</scope>
    <source>
        <strain evidence="2">NC_groundwater_1482_Ag_S-0.65um_47_24</strain>
    </source>
</reference>
<accession>A0A933LQC4</accession>